<dbReference type="AlphaFoldDB" id="A0A2A5B5C5"/>
<dbReference type="Pfam" id="PF13420">
    <property type="entry name" value="Acetyltransf_4"/>
    <property type="match status" value="1"/>
</dbReference>
<evidence type="ECO:0000313" key="4">
    <source>
        <dbReference type="EMBL" id="PCJ26246.1"/>
    </source>
</evidence>
<feature type="domain" description="N-acetyltransferase" evidence="3">
    <location>
        <begin position="4"/>
        <end position="164"/>
    </location>
</feature>
<dbReference type="PANTHER" id="PTHR43072">
    <property type="entry name" value="N-ACETYLTRANSFERASE"/>
    <property type="match status" value="1"/>
</dbReference>
<comment type="caution">
    <text evidence="4">The sequence shown here is derived from an EMBL/GenBank/DDBJ whole genome shotgun (WGS) entry which is preliminary data.</text>
</comment>
<protein>
    <submittedName>
        <fullName evidence="4">Phosphinothricin acetyltransferase</fullName>
    </submittedName>
</protein>
<evidence type="ECO:0000256" key="1">
    <source>
        <dbReference type="ARBA" id="ARBA00022679"/>
    </source>
</evidence>
<name>A0A2A5B5C5_9GAMM</name>
<evidence type="ECO:0000259" key="3">
    <source>
        <dbReference type="PROSITE" id="PS51186"/>
    </source>
</evidence>
<dbReference type="InterPro" id="IPR000182">
    <property type="entry name" value="GNAT_dom"/>
</dbReference>
<dbReference type="SUPFAM" id="SSF55729">
    <property type="entry name" value="Acyl-CoA N-acyltransferases (Nat)"/>
    <property type="match status" value="1"/>
</dbReference>
<dbReference type="Proteomes" id="UP000218327">
    <property type="component" value="Unassembled WGS sequence"/>
</dbReference>
<dbReference type="CDD" id="cd04301">
    <property type="entry name" value="NAT_SF"/>
    <property type="match status" value="1"/>
</dbReference>
<dbReference type="PANTHER" id="PTHR43072:SF23">
    <property type="entry name" value="UPF0039 PROTEIN C11D3.02C"/>
    <property type="match status" value="1"/>
</dbReference>
<dbReference type="InterPro" id="IPR016181">
    <property type="entry name" value="Acyl_CoA_acyltransferase"/>
</dbReference>
<organism evidence="4 5">
    <name type="scientific">SAR86 cluster bacterium</name>
    <dbReference type="NCBI Taxonomy" id="2030880"/>
    <lineage>
        <taxon>Bacteria</taxon>
        <taxon>Pseudomonadati</taxon>
        <taxon>Pseudomonadota</taxon>
        <taxon>Gammaproteobacteria</taxon>
        <taxon>SAR86 cluster</taxon>
    </lineage>
</organism>
<dbReference type="PROSITE" id="PS51186">
    <property type="entry name" value="GNAT"/>
    <property type="match status" value="1"/>
</dbReference>
<dbReference type="EMBL" id="NVVJ01000012">
    <property type="protein sequence ID" value="PCJ26246.1"/>
    <property type="molecule type" value="Genomic_DNA"/>
</dbReference>
<accession>A0A2A5B5C5</accession>
<gene>
    <name evidence="4" type="ORF">COA96_05755</name>
</gene>
<keyword evidence="2" id="KW-0012">Acyltransferase</keyword>
<evidence type="ECO:0000256" key="2">
    <source>
        <dbReference type="ARBA" id="ARBA00023315"/>
    </source>
</evidence>
<keyword evidence="1 4" id="KW-0808">Transferase</keyword>
<evidence type="ECO:0000313" key="5">
    <source>
        <dbReference type="Proteomes" id="UP000218327"/>
    </source>
</evidence>
<dbReference type="GO" id="GO:0016747">
    <property type="term" value="F:acyltransferase activity, transferring groups other than amino-acyl groups"/>
    <property type="evidence" value="ECO:0007669"/>
    <property type="project" value="InterPro"/>
</dbReference>
<reference evidence="5" key="1">
    <citation type="submission" date="2017-08" db="EMBL/GenBank/DDBJ databases">
        <title>A dynamic microbial community with high functional redundancy inhabits the cold, oxic subseafloor aquifer.</title>
        <authorList>
            <person name="Tully B.J."/>
            <person name="Wheat C.G."/>
            <person name="Glazer B.T."/>
            <person name="Huber J.A."/>
        </authorList>
    </citation>
    <scope>NUCLEOTIDE SEQUENCE [LARGE SCALE GENOMIC DNA]</scope>
</reference>
<sequence length="164" mass="18807">METLVIRDVTRNDSEAVASIYNWYIENTYYTFEENAVSALDMAIRIEKITSQDEWLVAELKGVVVGFAYAAPWKARDAYKYSRETTVYLDRQCFGQGIGRKLYLHLIDELRKSPIHVLIAGIALPNEGSVAVHESVGFKKTGQFHEVGFKFNKYVDVAYWQLNL</sequence>
<dbReference type="Gene3D" id="3.40.630.30">
    <property type="match status" value="1"/>
</dbReference>
<proteinExistence type="predicted"/>